<feature type="region of interest" description="Disordered" evidence="6">
    <location>
        <begin position="1"/>
        <end position="65"/>
    </location>
</feature>
<accession>A0A8A3PRI6</accession>
<feature type="compositionally biased region" description="Polar residues" evidence="6">
    <location>
        <begin position="1"/>
        <end position="21"/>
    </location>
</feature>
<proteinExistence type="inferred from homology"/>
<keyword evidence="3" id="KW-0805">Transcription regulation</keyword>
<dbReference type="FunFam" id="1.10.20.10:FF:000069">
    <property type="entry name" value="Transcription initiation factor TFIID subunit"/>
    <property type="match status" value="1"/>
</dbReference>
<dbReference type="SUPFAM" id="SSF47113">
    <property type="entry name" value="Histone-fold"/>
    <property type="match status" value="1"/>
</dbReference>
<dbReference type="InterPro" id="IPR051431">
    <property type="entry name" value="TFIID_subunit_9"/>
</dbReference>
<keyword evidence="5" id="KW-0539">Nucleus</keyword>
<dbReference type="GO" id="GO:0003713">
    <property type="term" value="F:transcription coactivator activity"/>
    <property type="evidence" value="ECO:0007669"/>
    <property type="project" value="TreeGrafter"/>
</dbReference>
<feature type="compositionally biased region" description="Low complexity" evidence="6">
    <location>
        <begin position="22"/>
        <end position="35"/>
    </location>
</feature>
<dbReference type="GO" id="GO:0051123">
    <property type="term" value="P:RNA polymerase II preinitiation complex assembly"/>
    <property type="evidence" value="ECO:0007669"/>
    <property type="project" value="TreeGrafter"/>
</dbReference>
<dbReference type="InterPro" id="IPR003162">
    <property type="entry name" value="TFIID-31"/>
</dbReference>
<dbReference type="Gene3D" id="1.10.20.10">
    <property type="entry name" value="Histone, subunit A"/>
    <property type="match status" value="1"/>
</dbReference>
<feature type="compositionally biased region" description="Polar residues" evidence="6">
    <location>
        <begin position="39"/>
        <end position="64"/>
    </location>
</feature>
<comment type="subcellular location">
    <subcellularLocation>
        <location evidence="1">Nucleus</location>
    </subcellularLocation>
</comment>
<feature type="compositionally biased region" description="Acidic residues" evidence="6">
    <location>
        <begin position="216"/>
        <end position="233"/>
    </location>
</feature>
<evidence type="ECO:0000256" key="1">
    <source>
        <dbReference type="ARBA" id="ARBA00004123"/>
    </source>
</evidence>
<dbReference type="GO" id="GO:0016251">
    <property type="term" value="F:RNA polymerase II general transcription initiation factor activity"/>
    <property type="evidence" value="ECO:0007669"/>
    <property type="project" value="TreeGrafter"/>
</dbReference>
<name>A0A8A3PRI6_9HELO</name>
<dbReference type="OrthoDB" id="341924at2759"/>
<dbReference type="Pfam" id="PF02291">
    <property type="entry name" value="TFIID-31kDa"/>
    <property type="match status" value="1"/>
</dbReference>
<reference evidence="7" key="1">
    <citation type="submission" date="2020-10" db="EMBL/GenBank/DDBJ databases">
        <title>Genome Sequence of Monilinia vaccinii-corymbosi Sheds Light on Mummy Berry Disease Infection of Blueberry and Mating Type.</title>
        <authorList>
            <person name="Yow A.G."/>
            <person name="Zhang Y."/>
            <person name="Bansal K."/>
            <person name="Eacker S.M."/>
            <person name="Sullivan S."/>
            <person name="Liachko I."/>
            <person name="Cubeta M.A."/>
            <person name="Rollins J.A."/>
            <person name="Ashrafi H."/>
        </authorList>
    </citation>
    <scope>NUCLEOTIDE SEQUENCE</scope>
    <source>
        <strain evidence="7">RL-1</strain>
    </source>
</reference>
<feature type="compositionally biased region" description="Acidic residues" evidence="6">
    <location>
        <begin position="243"/>
        <end position="255"/>
    </location>
</feature>
<evidence type="ECO:0000256" key="2">
    <source>
        <dbReference type="ARBA" id="ARBA00007646"/>
    </source>
</evidence>
<keyword evidence="8" id="KW-1185">Reference proteome</keyword>
<comment type="similarity">
    <text evidence="2">Belongs to the TAF9 family.</text>
</comment>
<dbReference type="GO" id="GO:0046982">
    <property type="term" value="F:protein heterodimerization activity"/>
    <property type="evidence" value="ECO:0007669"/>
    <property type="project" value="InterPro"/>
</dbReference>
<evidence type="ECO:0000256" key="5">
    <source>
        <dbReference type="ARBA" id="ARBA00023242"/>
    </source>
</evidence>
<keyword evidence="4" id="KW-0804">Transcription</keyword>
<dbReference type="CDD" id="cd07979">
    <property type="entry name" value="HFD_TAF9"/>
    <property type="match status" value="1"/>
</dbReference>
<dbReference type="PANTHER" id="PTHR48068:SF4">
    <property type="entry name" value="TATA-BOX BINDING PROTEIN ASSOCIATED FACTOR 9"/>
    <property type="match status" value="1"/>
</dbReference>
<dbReference type="EMBL" id="CP063413">
    <property type="protein sequence ID" value="QSZ37494.1"/>
    <property type="molecule type" value="Genomic_DNA"/>
</dbReference>
<evidence type="ECO:0000256" key="3">
    <source>
        <dbReference type="ARBA" id="ARBA00023015"/>
    </source>
</evidence>
<dbReference type="AlphaFoldDB" id="A0A8A3PRI6"/>
<sequence length="276" mass="29557">MGDINGDSTLHTNGQNGQNGHTSSSPTSQPTAAPALQPEASTSNSTSLPTVNPSVPLTSIQDNGLSKRPRDARLIHMLLSSLGVAAYQERVPLQLLDFAYRHSSSILSDALHLSSDAYVSQQTRARDAPPGGGFRDADGQVSANAIQLAIQSRLQYQFGAGTGGGLSKEFLLETAQARNKIALPRVLQNEWGVRLPAERFVLTGVPWGLKDEWVEDDEEMEEEEGEGEGEEPVGESMDGVIATEEENLAGDEEGTGDMNDLFGTGGDMDEDMDKEE</sequence>
<evidence type="ECO:0000256" key="6">
    <source>
        <dbReference type="SAM" id="MobiDB-lite"/>
    </source>
</evidence>
<evidence type="ECO:0000256" key="4">
    <source>
        <dbReference type="ARBA" id="ARBA00023163"/>
    </source>
</evidence>
<evidence type="ECO:0000313" key="8">
    <source>
        <dbReference type="Proteomes" id="UP000672032"/>
    </source>
</evidence>
<evidence type="ECO:0000313" key="7">
    <source>
        <dbReference type="EMBL" id="QSZ37494.1"/>
    </source>
</evidence>
<dbReference type="PANTHER" id="PTHR48068">
    <property type="entry name" value="TAF9 RNA POLYMERASE II, TATA BOX-BINDING PROTEIN (TBP)-ASSOCIATED FACTOR"/>
    <property type="match status" value="1"/>
</dbReference>
<gene>
    <name evidence="7" type="ORF">DSL72_008592</name>
</gene>
<dbReference type="GO" id="GO:0000124">
    <property type="term" value="C:SAGA complex"/>
    <property type="evidence" value="ECO:0007669"/>
    <property type="project" value="TreeGrafter"/>
</dbReference>
<evidence type="ECO:0008006" key="9">
    <source>
        <dbReference type="Google" id="ProtNLM"/>
    </source>
</evidence>
<feature type="compositionally biased region" description="Acidic residues" evidence="6">
    <location>
        <begin position="267"/>
        <end position="276"/>
    </location>
</feature>
<dbReference type="GO" id="GO:0005669">
    <property type="term" value="C:transcription factor TFIID complex"/>
    <property type="evidence" value="ECO:0007669"/>
    <property type="project" value="TreeGrafter"/>
</dbReference>
<protein>
    <recommendedName>
        <fullName evidence="9">Transcription initiation factor TFIID subunit 9</fullName>
    </recommendedName>
</protein>
<feature type="region of interest" description="Disordered" evidence="6">
    <location>
        <begin position="216"/>
        <end position="276"/>
    </location>
</feature>
<dbReference type="InterPro" id="IPR009072">
    <property type="entry name" value="Histone-fold"/>
</dbReference>
<organism evidence="7 8">
    <name type="scientific">Monilinia vaccinii-corymbosi</name>
    <dbReference type="NCBI Taxonomy" id="61207"/>
    <lineage>
        <taxon>Eukaryota</taxon>
        <taxon>Fungi</taxon>
        <taxon>Dikarya</taxon>
        <taxon>Ascomycota</taxon>
        <taxon>Pezizomycotina</taxon>
        <taxon>Leotiomycetes</taxon>
        <taxon>Helotiales</taxon>
        <taxon>Sclerotiniaceae</taxon>
        <taxon>Monilinia</taxon>
    </lineage>
</organism>
<dbReference type="Proteomes" id="UP000672032">
    <property type="component" value="Chromosome 9"/>
</dbReference>